<dbReference type="InterPro" id="IPR043128">
    <property type="entry name" value="Rev_trsase/Diguanyl_cyclase"/>
</dbReference>
<keyword evidence="1" id="KW-1133">Transmembrane helix</keyword>
<keyword evidence="1" id="KW-0472">Membrane</keyword>
<feature type="transmembrane region" description="Helical" evidence="1">
    <location>
        <begin position="173"/>
        <end position="192"/>
    </location>
</feature>
<feature type="transmembrane region" description="Helical" evidence="1">
    <location>
        <begin position="134"/>
        <end position="153"/>
    </location>
</feature>
<keyword evidence="4" id="KW-1185">Reference proteome</keyword>
<feature type="domain" description="GGDEF" evidence="2">
    <location>
        <begin position="241"/>
        <end position="380"/>
    </location>
</feature>
<dbReference type="PANTHER" id="PTHR46663:SF2">
    <property type="entry name" value="GGDEF DOMAIN-CONTAINING PROTEIN"/>
    <property type="match status" value="1"/>
</dbReference>
<dbReference type="InterPro" id="IPR052163">
    <property type="entry name" value="DGC-Regulatory_Protein"/>
</dbReference>
<dbReference type="RefSeq" id="WP_237443138.1">
    <property type="nucleotide sequence ID" value="NZ_CAKLPX010000001.1"/>
</dbReference>
<sequence>MITRLLTLFIPKPIRDDHQLINRSYLLVGAILTNIATSLAVLISLYTIFDLPAGNEIIARDITLFCLFSYTCILVLFRFFVSYQFTAHLTVFLLLALDFYGVQITGGYYYSPVVPMLVITPIMAFLLLGLKPGIGWLVVAVMSNVALLLSVEFDFGYTQLMERQRDIEILSSYVQFMLYVMAGGTLAIYEVINRRLNRHLKEQKDRFAHEARHDNLTGIPNRLELFQQAQQLCKQSDLRGSKFAMIFIDLDDFKKINDQYGHNAGDEVLRVISSNLEHSLRRMDTIARMGGDEFVILLPGIDSKRDCQRTIDKIEQAIAHPIAIDHKTTVIMQASIGLAIYPDDSRDIDQLCHIADQSMYRQKDEHHRNTAENALCVNDTA</sequence>
<dbReference type="NCBIfam" id="TIGR00254">
    <property type="entry name" value="GGDEF"/>
    <property type="match status" value="1"/>
</dbReference>
<dbReference type="EMBL" id="CAKLPX010000001">
    <property type="protein sequence ID" value="CAH0990452.1"/>
    <property type="molecule type" value="Genomic_DNA"/>
</dbReference>
<evidence type="ECO:0000259" key="2">
    <source>
        <dbReference type="PROSITE" id="PS50887"/>
    </source>
</evidence>
<keyword evidence="1" id="KW-0812">Transmembrane</keyword>
<dbReference type="SUPFAM" id="SSF55073">
    <property type="entry name" value="Nucleotide cyclase"/>
    <property type="match status" value="1"/>
</dbReference>
<dbReference type="Pfam" id="PF00990">
    <property type="entry name" value="GGDEF"/>
    <property type="match status" value="1"/>
</dbReference>
<evidence type="ECO:0000313" key="4">
    <source>
        <dbReference type="Proteomes" id="UP000838100"/>
    </source>
</evidence>
<dbReference type="Proteomes" id="UP000838100">
    <property type="component" value="Unassembled WGS sequence"/>
</dbReference>
<organism evidence="3 4">
    <name type="scientific">Sinobacterium norvegicum</name>
    <dbReference type="NCBI Taxonomy" id="1641715"/>
    <lineage>
        <taxon>Bacteria</taxon>
        <taxon>Pseudomonadati</taxon>
        <taxon>Pseudomonadota</taxon>
        <taxon>Gammaproteobacteria</taxon>
        <taxon>Cellvibrionales</taxon>
        <taxon>Spongiibacteraceae</taxon>
        <taxon>Sinobacterium</taxon>
    </lineage>
</organism>
<comment type="caution">
    <text evidence="3">The sequence shown here is derived from an EMBL/GenBank/DDBJ whole genome shotgun (WGS) entry which is preliminary data.</text>
</comment>
<dbReference type="InterPro" id="IPR029787">
    <property type="entry name" value="Nucleotide_cyclase"/>
</dbReference>
<reference evidence="3" key="1">
    <citation type="submission" date="2021-12" db="EMBL/GenBank/DDBJ databases">
        <authorList>
            <person name="Rodrigo-Torres L."/>
            <person name="Arahal R. D."/>
            <person name="Lucena T."/>
        </authorList>
    </citation>
    <scope>NUCLEOTIDE SEQUENCE</scope>
    <source>
        <strain evidence="3">CECT 8267</strain>
    </source>
</reference>
<dbReference type="SMART" id="SM00267">
    <property type="entry name" value="GGDEF"/>
    <property type="match status" value="1"/>
</dbReference>
<feature type="transmembrane region" description="Helical" evidence="1">
    <location>
        <begin position="25"/>
        <end position="49"/>
    </location>
</feature>
<evidence type="ECO:0000313" key="3">
    <source>
        <dbReference type="EMBL" id="CAH0990452.1"/>
    </source>
</evidence>
<protein>
    <recommendedName>
        <fullName evidence="2">GGDEF domain-containing protein</fullName>
    </recommendedName>
</protein>
<feature type="transmembrane region" description="Helical" evidence="1">
    <location>
        <begin position="61"/>
        <end position="80"/>
    </location>
</feature>
<dbReference type="CDD" id="cd01949">
    <property type="entry name" value="GGDEF"/>
    <property type="match status" value="1"/>
</dbReference>
<dbReference type="PANTHER" id="PTHR46663">
    <property type="entry name" value="DIGUANYLATE CYCLASE DGCT-RELATED"/>
    <property type="match status" value="1"/>
</dbReference>
<dbReference type="InterPro" id="IPR000160">
    <property type="entry name" value="GGDEF_dom"/>
</dbReference>
<accession>A0ABN8EDQ7</accession>
<proteinExistence type="predicted"/>
<gene>
    <name evidence="3" type="ORF">SIN8267_00544</name>
</gene>
<dbReference type="PROSITE" id="PS50887">
    <property type="entry name" value="GGDEF"/>
    <property type="match status" value="1"/>
</dbReference>
<evidence type="ECO:0000256" key="1">
    <source>
        <dbReference type="SAM" id="Phobius"/>
    </source>
</evidence>
<name>A0ABN8EDQ7_9GAMM</name>
<dbReference type="Gene3D" id="3.30.70.270">
    <property type="match status" value="1"/>
</dbReference>